<evidence type="ECO:0000256" key="4">
    <source>
        <dbReference type="ARBA" id="ARBA00023163"/>
    </source>
</evidence>
<feature type="region of interest" description="Disordered" evidence="6">
    <location>
        <begin position="37"/>
        <end position="59"/>
    </location>
</feature>
<dbReference type="InterPro" id="IPR001647">
    <property type="entry name" value="HTH_TetR"/>
</dbReference>
<dbReference type="PRINTS" id="PR00455">
    <property type="entry name" value="HTHTETR"/>
</dbReference>
<dbReference type="PROSITE" id="PS01081">
    <property type="entry name" value="HTH_TETR_1"/>
    <property type="match status" value="1"/>
</dbReference>
<dbReference type="PANTHER" id="PTHR30055:SF234">
    <property type="entry name" value="HTH-TYPE TRANSCRIPTIONAL REGULATOR BETI"/>
    <property type="match status" value="1"/>
</dbReference>
<evidence type="ECO:0000259" key="7">
    <source>
        <dbReference type="PROSITE" id="PS50977"/>
    </source>
</evidence>
<dbReference type="PROSITE" id="PS50977">
    <property type="entry name" value="HTH_TETR_2"/>
    <property type="match status" value="1"/>
</dbReference>
<dbReference type="InterPro" id="IPR050109">
    <property type="entry name" value="HTH-type_TetR-like_transc_reg"/>
</dbReference>
<dbReference type="Pfam" id="PF00440">
    <property type="entry name" value="TetR_N"/>
    <property type="match status" value="1"/>
</dbReference>
<name>A0A6J5AZS2_9BURK</name>
<reference evidence="8 9" key="1">
    <citation type="submission" date="2020-04" db="EMBL/GenBank/DDBJ databases">
        <authorList>
            <person name="De Canck E."/>
        </authorList>
    </citation>
    <scope>NUCLEOTIDE SEQUENCE [LARGE SCALE GENOMIC DNA]</scope>
    <source>
        <strain evidence="8 9">LMG 22037</strain>
    </source>
</reference>
<dbReference type="InterPro" id="IPR049513">
    <property type="entry name" value="TetR_C_40"/>
</dbReference>
<gene>
    <name evidence="8" type="ORF">LMG22037_02727</name>
</gene>
<evidence type="ECO:0000313" key="9">
    <source>
        <dbReference type="Proteomes" id="UP000494249"/>
    </source>
</evidence>
<evidence type="ECO:0000256" key="6">
    <source>
        <dbReference type="SAM" id="MobiDB-lite"/>
    </source>
</evidence>
<feature type="compositionally biased region" description="Low complexity" evidence="6">
    <location>
        <begin position="15"/>
        <end position="25"/>
    </location>
</feature>
<accession>A0A6J5AZS2</accession>
<dbReference type="GO" id="GO:0003700">
    <property type="term" value="F:DNA-binding transcription factor activity"/>
    <property type="evidence" value="ECO:0007669"/>
    <property type="project" value="TreeGrafter"/>
</dbReference>
<dbReference type="EMBL" id="CADIKB010000010">
    <property type="protein sequence ID" value="CAB3686002.1"/>
    <property type="molecule type" value="Genomic_DNA"/>
</dbReference>
<dbReference type="Gene3D" id="1.10.357.10">
    <property type="entry name" value="Tetracycline Repressor, domain 2"/>
    <property type="match status" value="1"/>
</dbReference>
<feature type="region of interest" description="Disordered" evidence="6">
    <location>
        <begin position="1"/>
        <end position="25"/>
    </location>
</feature>
<dbReference type="InterPro" id="IPR023772">
    <property type="entry name" value="DNA-bd_HTH_TetR-type_CS"/>
</dbReference>
<feature type="compositionally biased region" description="Basic and acidic residues" evidence="6">
    <location>
        <begin position="42"/>
        <end position="53"/>
    </location>
</feature>
<feature type="DNA-binding region" description="H-T-H motif" evidence="5">
    <location>
        <begin position="81"/>
        <end position="100"/>
    </location>
</feature>
<dbReference type="RefSeq" id="WP_051224119.1">
    <property type="nucleotide sequence ID" value="NZ_CADFGL010000030.1"/>
</dbReference>
<keyword evidence="2" id="KW-0805">Transcription regulation</keyword>
<dbReference type="SUPFAM" id="SSF46689">
    <property type="entry name" value="Homeodomain-like"/>
    <property type="match status" value="1"/>
</dbReference>
<protein>
    <recommendedName>
        <fullName evidence="7">HTH tetR-type domain-containing protein</fullName>
    </recommendedName>
</protein>
<keyword evidence="3 5" id="KW-0238">DNA-binding</keyword>
<dbReference type="GO" id="GO:0000976">
    <property type="term" value="F:transcription cis-regulatory region binding"/>
    <property type="evidence" value="ECO:0007669"/>
    <property type="project" value="TreeGrafter"/>
</dbReference>
<dbReference type="PANTHER" id="PTHR30055">
    <property type="entry name" value="HTH-TYPE TRANSCRIPTIONAL REGULATOR RUTR"/>
    <property type="match status" value="1"/>
</dbReference>
<dbReference type="InterPro" id="IPR009057">
    <property type="entry name" value="Homeodomain-like_sf"/>
</dbReference>
<evidence type="ECO:0000313" key="8">
    <source>
        <dbReference type="EMBL" id="CAB3686002.1"/>
    </source>
</evidence>
<dbReference type="Pfam" id="PF21306">
    <property type="entry name" value="TetR_C_40"/>
    <property type="match status" value="1"/>
</dbReference>
<organism evidence="8 9">
    <name type="scientific">Paraburkholderia phenoliruptrix</name>
    <dbReference type="NCBI Taxonomy" id="252970"/>
    <lineage>
        <taxon>Bacteria</taxon>
        <taxon>Pseudomonadati</taxon>
        <taxon>Pseudomonadota</taxon>
        <taxon>Betaproteobacteria</taxon>
        <taxon>Burkholderiales</taxon>
        <taxon>Burkholderiaceae</taxon>
        <taxon>Paraburkholderia</taxon>
    </lineage>
</organism>
<evidence type="ECO:0000256" key="1">
    <source>
        <dbReference type="ARBA" id="ARBA00022491"/>
    </source>
</evidence>
<proteinExistence type="predicted"/>
<dbReference type="AlphaFoldDB" id="A0A6J5AZS2"/>
<dbReference type="Proteomes" id="UP000494249">
    <property type="component" value="Unassembled WGS sequence"/>
</dbReference>
<evidence type="ECO:0000256" key="2">
    <source>
        <dbReference type="ARBA" id="ARBA00023015"/>
    </source>
</evidence>
<feature type="domain" description="HTH tetR-type" evidence="7">
    <location>
        <begin position="58"/>
        <end position="118"/>
    </location>
</feature>
<keyword evidence="1" id="KW-0678">Repressor</keyword>
<evidence type="ECO:0000256" key="3">
    <source>
        <dbReference type="ARBA" id="ARBA00023125"/>
    </source>
</evidence>
<evidence type="ECO:0000256" key="5">
    <source>
        <dbReference type="PROSITE-ProRule" id="PRU00335"/>
    </source>
</evidence>
<keyword evidence="4" id="KW-0804">Transcription</keyword>
<sequence>MKDEKEAGVQVTRGSAASERSSQAAAATGAAAAAVAVMGDGRGGEPKPREPRGARRKRETRTRLLEAALALVAMKGVEHVTINEITEAADVGFGSFYNHFDSKEALHAALFDWVFEDFGEQLDALVRGLSDPAEVVAVGVRHTLMRARREPVWGYFLIREGFSERALQDGMGRRLKRDSEAGIAAGRFAVTDPFICHVSVSGIVLAAIAAELSHAVNGHVEVERHGAPEPGEEGFAERAAVVVLQVLGLNREEAECVARGPLPAAAHGPD</sequence>